<evidence type="ECO:0008006" key="4">
    <source>
        <dbReference type="Google" id="ProtNLM"/>
    </source>
</evidence>
<sequence>MASYWASKAQSYRKNSAAPTGPTRSGYGRPKPGAASSWRSNGTSPDPPATATVPPPLGKLIQTLRSTDLDPKSKEIATFATIKDVDLVTSYNWLDGKDPIPTIITPGKPPLWTPHETPQQLSEDSGTYYRDKNAARYPKHPMEPAVVAFLDTNLALPAEVNIMACGSALGNLLRFVSGQDKLFRILVQKVNNTIFFIRRENSPTEVIPDVRGYGHSFPEAYTTWERDLKGSGSHQRLIRYKFAGLYLVVRFEADGYIQPKSPTNKSNTPKGPAATDVSINDLVGALSDSKVAANLSKSTTKSLEVKAGGSIVDQKHIFDLKTRSIKTRFTKDHLAEELPRLWVTQIPTLILAYHTRGLFKHDDIQINDVSSDVQKWEKEHLSEISRLAALIHKILDLVAAAPGGKLELCHQTVGKLDVRQQLPDAGDVLSAAVKIRWEGTALGLEVFERYCPNKRTGQILTGLVGSASTEVRIDNEIGSVHTQRSVESAPTKLLQDNGKTNTNFKRDDDKEMDEGIEWDDGSEKDFTACSLECEYCGRCSY</sequence>
<reference evidence="2" key="1">
    <citation type="journal article" date="2023" name="Mol. Phylogenet. Evol.">
        <title>Genome-scale phylogeny and comparative genomics of the fungal order Sordariales.</title>
        <authorList>
            <person name="Hensen N."/>
            <person name="Bonometti L."/>
            <person name="Westerberg I."/>
            <person name="Brannstrom I.O."/>
            <person name="Guillou S."/>
            <person name="Cros-Aarteil S."/>
            <person name="Calhoun S."/>
            <person name="Haridas S."/>
            <person name="Kuo A."/>
            <person name="Mondo S."/>
            <person name="Pangilinan J."/>
            <person name="Riley R."/>
            <person name="LaButti K."/>
            <person name="Andreopoulos B."/>
            <person name="Lipzen A."/>
            <person name="Chen C."/>
            <person name="Yan M."/>
            <person name="Daum C."/>
            <person name="Ng V."/>
            <person name="Clum A."/>
            <person name="Steindorff A."/>
            <person name="Ohm R.A."/>
            <person name="Martin F."/>
            <person name="Silar P."/>
            <person name="Natvig D.O."/>
            <person name="Lalanne C."/>
            <person name="Gautier V."/>
            <person name="Ament-Velasquez S.L."/>
            <person name="Kruys A."/>
            <person name="Hutchinson M.I."/>
            <person name="Powell A.J."/>
            <person name="Barry K."/>
            <person name="Miller A.N."/>
            <person name="Grigoriev I.V."/>
            <person name="Debuchy R."/>
            <person name="Gladieux P."/>
            <person name="Hiltunen Thoren M."/>
            <person name="Johannesson H."/>
        </authorList>
    </citation>
    <scope>NUCLEOTIDE SEQUENCE</scope>
    <source>
        <strain evidence="2">CBS 118394</strain>
    </source>
</reference>
<reference evidence="2" key="2">
    <citation type="submission" date="2023-06" db="EMBL/GenBank/DDBJ databases">
        <authorList>
            <consortium name="Lawrence Berkeley National Laboratory"/>
            <person name="Haridas S."/>
            <person name="Hensen N."/>
            <person name="Bonometti L."/>
            <person name="Westerberg I."/>
            <person name="Brannstrom I.O."/>
            <person name="Guillou S."/>
            <person name="Cros-Aarteil S."/>
            <person name="Calhoun S."/>
            <person name="Kuo A."/>
            <person name="Mondo S."/>
            <person name="Pangilinan J."/>
            <person name="Riley R."/>
            <person name="Labutti K."/>
            <person name="Andreopoulos B."/>
            <person name="Lipzen A."/>
            <person name="Chen C."/>
            <person name="Yanf M."/>
            <person name="Daum C."/>
            <person name="Ng V."/>
            <person name="Clum A."/>
            <person name="Steindorff A."/>
            <person name="Ohm R."/>
            <person name="Martin F."/>
            <person name="Silar P."/>
            <person name="Natvig D."/>
            <person name="Lalanne C."/>
            <person name="Gautier V."/>
            <person name="Ament-Velasquez S.L."/>
            <person name="Kruys A."/>
            <person name="Hutchinson M.I."/>
            <person name="Powell A.J."/>
            <person name="Barry K."/>
            <person name="Miller A.N."/>
            <person name="Grigoriev I.V."/>
            <person name="Debuchy R."/>
            <person name="Gladieux P."/>
            <person name="Thoren M.H."/>
            <person name="Johannesson H."/>
        </authorList>
    </citation>
    <scope>NUCLEOTIDE SEQUENCE</scope>
    <source>
        <strain evidence="2">CBS 118394</strain>
    </source>
</reference>
<feature type="compositionally biased region" description="Polar residues" evidence="1">
    <location>
        <begin position="8"/>
        <end position="18"/>
    </location>
</feature>
<evidence type="ECO:0000313" key="3">
    <source>
        <dbReference type="Proteomes" id="UP001283341"/>
    </source>
</evidence>
<feature type="region of interest" description="Disordered" evidence="1">
    <location>
        <begin position="1"/>
        <end position="57"/>
    </location>
</feature>
<accession>A0AAE0HZB5</accession>
<organism evidence="2 3">
    <name type="scientific">Apodospora peruviana</name>
    <dbReference type="NCBI Taxonomy" id="516989"/>
    <lineage>
        <taxon>Eukaryota</taxon>
        <taxon>Fungi</taxon>
        <taxon>Dikarya</taxon>
        <taxon>Ascomycota</taxon>
        <taxon>Pezizomycotina</taxon>
        <taxon>Sordariomycetes</taxon>
        <taxon>Sordariomycetidae</taxon>
        <taxon>Sordariales</taxon>
        <taxon>Lasiosphaeriaceae</taxon>
        <taxon>Apodospora</taxon>
    </lineage>
</organism>
<dbReference type="EMBL" id="JAUEDM010000006">
    <property type="protein sequence ID" value="KAK3315660.1"/>
    <property type="molecule type" value="Genomic_DNA"/>
</dbReference>
<evidence type="ECO:0000256" key="1">
    <source>
        <dbReference type="SAM" id="MobiDB-lite"/>
    </source>
</evidence>
<name>A0AAE0HZB5_9PEZI</name>
<evidence type="ECO:0000313" key="2">
    <source>
        <dbReference type="EMBL" id="KAK3315660.1"/>
    </source>
</evidence>
<proteinExistence type="predicted"/>
<dbReference type="PANTHER" id="PTHR35179">
    <property type="entry name" value="PROTEIN CBG02620"/>
    <property type="match status" value="1"/>
</dbReference>
<feature type="compositionally biased region" description="Pro residues" evidence="1">
    <location>
        <begin position="45"/>
        <end position="57"/>
    </location>
</feature>
<dbReference type="AlphaFoldDB" id="A0AAE0HZB5"/>
<dbReference type="Proteomes" id="UP001283341">
    <property type="component" value="Unassembled WGS sequence"/>
</dbReference>
<gene>
    <name evidence="2" type="ORF">B0H66DRAFT_536524</name>
</gene>
<dbReference type="PANTHER" id="PTHR35179:SF2">
    <property type="entry name" value="START DOMAIN-CONTAINING PROTEIN"/>
    <property type="match status" value="1"/>
</dbReference>
<protein>
    <recommendedName>
        <fullName evidence="4">Geranylgeranyl pyrophosphate synthetase</fullName>
    </recommendedName>
</protein>
<comment type="caution">
    <text evidence="2">The sequence shown here is derived from an EMBL/GenBank/DDBJ whole genome shotgun (WGS) entry which is preliminary data.</text>
</comment>
<keyword evidence="3" id="KW-1185">Reference proteome</keyword>